<evidence type="ECO:0000313" key="1">
    <source>
        <dbReference type="EMBL" id="KPJ49839.1"/>
    </source>
</evidence>
<comment type="caution">
    <text evidence="1">The sequence shown here is derived from an EMBL/GenBank/DDBJ whole genome shotgun (WGS) entry which is preliminary data.</text>
</comment>
<reference evidence="1 2" key="1">
    <citation type="journal article" date="2015" name="Microbiome">
        <title>Genomic resolution of linkages in carbon, nitrogen, and sulfur cycling among widespread estuary sediment bacteria.</title>
        <authorList>
            <person name="Baker B.J."/>
            <person name="Lazar C.S."/>
            <person name="Teske A.P."/>
            <person name="Dick G.J."/>
        </authorList>
    </citation>
    <scope>NUCLEOTIDE SEQUENCE [LARGE SCALE GENOMIC DNA]</scope>
    <source>
        <strain evidence="1">DG_26</strain>
    </source>
</reference>
<dbReference type="EMBL" id="LIZT01000040">
    <property type="protein sequence ID" value="KPJ49839.1"/>
    <property type="molecule type" value="Genomic_DNA"/>
</dbReference>
<gene>
    <name evidence="1" type="ORF">AMJ40_04640</name>
</gene>
<protein>
    <submittedName>
        <fullName evidence="1">Uncharacterized protein</fullName>
    </submittedName>
</protein>
<feature type="non-terminal residue" evidence="1">
    <location>
        <position position="227"/>
    </location>
</feature>
<organism evidence="1 2">
    <name type="scientific">candidate division TA06 bacterium DG_26</name>
    <dbReference type="NCBI Taxonomy" id="1703771"/>
    <lineage>
        <taxon>Bacteria</taxon>
        <taxon>Bacteria division TA06</taxon>
    </lineage>
</organism>
<proteinExistence type="predicted"/>
<accession>A0A0S7WID8</accession>
<dbReference type="SUPFAM" id="SSF53649">
    <property type="entry name" value="Alkaline phosphatase-like"/>
    <property type="match status" value="1"/>
</dbReference>
<dbReference type="AlphaFoldDB" id="A0A0S7WID8"/>
<dbReference type="Proteomes" id="UP000051124">
    <property type="component" value="Unassembled WGS sequence"/>
</dbReference>
<evidence type="ECO:0000313" key="2">
    <source>
        <dbReference type="Proteomes" id="UP000051124"/>
    </source>
</evidence>
<name>A0A0S7WID8_UNCT6</name>
<sequence>MSFPQVRTTAWEFPSTIIKLMGMEVPDGMPPPNQELLEKFNPTGVVLIIIDNFGLFEAVVYQPEALIKNMEALALIETDDPYAMPLLKTLLTGRSEYFHLIQYIRNYGKTVKAICREDDMEELGLDPGFTVHKRDDMQTYVESTKHIFKNELLFLHFLDFESLYAQYGHRTPPKTLLEKIVRRTDNWVKVLLKQARLGTLFMIIGNHGRHPVPLDYKGKLAEWRKAN</sequence>
<dbReference type="InterPro" id="IPR017850">
    <property type="entry name" value="Alkaline_phosphatase_core_sf"/>
</dbReference>